<feature type="domain" description="Response regulatory" evidence="3">
    <location>
        <begin position="4"/>
        <end position="118"/>
    </location>
</feature>
<dbReference type="CDD" id="cd00156">
    <property type="entry name" value="REC"/>
    <property type="match status" value="1"/>
</dbReference>
<dbReference type="SUPFAM" id="SSF52172">
    <property type="entry name" value="CheY-like"/>
    <property type="match status" value="1"/>
</dbReference>
<dbReference type="InterPro" id="IPR050595">
    <property type="entry name" value="Bact_response_regulator"/>
</dbReference>
<dbReference type="AlphaFoldDB" id="F4MMB4"/>
<dbReference type="Gene3D" id="3.40.50.2300">
    <property type="match status" value="1"/>
</dbReference>
<dbReference type="PANTHER" id="PTHR44591">
    <property type="entry name" value="STRESS RESPONSE REGULATOR PROTEIN 1"/>
    <property type="match status" value="1"/>
</dbReference>
<protein>
    <recommendedName>
        <fullName evidence="3">Response regulatory domain-containing protein</fullName>
    </recommendedName>
</protein>
<evidence type="ECO:0000259" key="3">
    <source>
        <dbReference type="PROSITE" id="PS50110"/>
    </source>
</evidence>
<proteinExistence type="predicted"/>
<dbReference type="EMBL" id="FQ032815">
    <property type="protein sequence ID" value="CBL87282.1"/>
    <property type="molecule type" value="Genomic_DNA"/>
</dbReference>
<organism evidence="4">
    <name type="scientific">uncultured Flavobacteriia bacterium</name>
    <dbReference type="NCBI Taxonomy" id="212695"/>
    <lineage>
        <taxon>Bacteria</taxon>
        <taxon>Pseudomonadati</taxon>
        <taxon>Bacteroidota</taxon>
        <taxon>Flavobacteriia</taxon>
        <taxon>environmental samples</taxon>
    </lineage>
</organism>
<gene>
    <name evidence="4" type="ORF">S3_933_0023</name>
</gene>
<accession>F4MMB4</accession>
<keyword evidence="1 2" id="KW-0597">Phosphoprotein</keyword>
<reference evidence="4" key="1">
    <citation type="submission" date="2010-05" db="EMBL/GenBank/DDBJ databases">
        <authorList>
            <person name="Genoscope - CEA"/>
        </authorList>
    </citation>
    <scope>NUCLEOTIDE SEQUENCE</scope>
</reference>
<evidence type="ECO:0000256" key="1">
    <source>
        <dbReference type="ARBA" id="ARBA00022553"/>
    </source>
</evidence>
<dbReference type="PROSITE" id="PS50110">
    <property type="entry name" value="RESPONSE_REGULATORY"/>
    <property type="match status" value="1"/>
</dbReference>
<evidence type="ECO:0000313" key="4">
    <source>
        <dbReference type="EMBL" id="CBL87282.1"/>
    </source>
</evidence>
<dbReference type="SMART" id="SM00448">
    <property type="entry name" value="REC"/>
    <property type="match status" value="1"/>
</dbReference>
<dbReference type="GO" id="GO:0000160">
    <property type="term" value="P:phosphorelay signal transduction system"/>
    <property type="evidence" value="ECO:0007669"/>
    <property type="project" value="InterPro"/>
</dbReference>
<dbReference type="Pfam" id="PF00072">
    <property type="entry name" value="Response_reg"/>
    <property type="match status" value="1"/>
</dbReference>
<dbReference type="InterPro" id="IPR011006">
    <property type="entry name" value="CheY-like_superfamily"/>
</dbReference>
<reference evidence="4" key="2">
    <citation type="journal article" date="2012" name="Environ. Microbiol.">
        <title>Genomic content of uncultured Bacteroidetes from contrasting oceanic provinces in the North Atlantic Ocean.</title>
        <authorList>
            <person name="Gomez-Pereira P.R."/>
            <person name="Schuler M."/>
            <person name="Fuchs B.M."/>
            <person name="Bennke C."/>
            <person name="Teeling H."/>
            <person name="Waldmann J."/>
            <person name="Richter M."/>
            <person name="Barbe V."/>
            <person name="Bataille E."/>
            <person name="Glockner F.O."/>
            <person name="Amann R."/>
        </authorList>
    </citation>
    <scope>NUCLEOTIDE SEQUENCE</scope>
</reference>
<evidence type="ECO:0000256" key="2">
    <source>
        <dbReference type="PROSITE-ProRule" id="PRU00169"/>
    </source>
</evidence>
<dbReference type="PANTHER" id="PTHR44591:SF3">
    <property type="entry name" value="RESPONSE REGULATORY DOMAIN-CONTAINING PROTEIN"/>
    <property type="match status" value="1"/>
</dbReference>
<name>F4MMB4_9BACT</name>
<dbReference type="InterPro" id="IPR001789">
    <property type="entry name" value="Sig_transdc_resp-reg_receiver"/>
</dbReference>
<sequence length="126" mass="14170">MKHKVFLIEDNPTEGFLLRLALSNIKNIEMTHFKTGGELMASIDEKPSIAIVDLNLPDINGLDLIKEIKKKHNSIKIIVVSAQRDIDVIAVVQAEGTPYYLVKSDSVLKNLKSIVQDFLLTIERKD</sequence>
<feature type="modified residue" description="4-aspartylphosphate" evidence="2">
    <location>
        <position position="53"/>
    </location>
</feature>